<accession>A0A3A8ITJ6</accession>
<feature type="chain" id="PRO_5017189071" evidence="1">
    <location>
        <begin position="24"/>
        <end position="258"/>
    </location>
</feature>
<dbReference type="RefSeq" id="WP_120541723.1">
    <property type="nucleotide sequence ID" value="NZ_RAVZ01000107.1"/>
</dbReference>
<proteinExistence type="predicted"/>
<dbReference type="OrthoDB" id="5522983at2"/>
<name>A0A3A8ITJ6_9BACT</name>
<feature type="signal peptide" evidence="1">
    <location>
        <begin position="1"/>
        <end position="23"/>
    </location>
</feature>
<dbReference type="EMBL" id="RAVZ01000107">
    <property type="protein sequence ID" value="RKG86849.1"/>
    <property type="molecule type" value="Genomic_DNA"/>
</dbReference>
<evidence type="ECO:0000256" key="1">
    <source>
        <dbReference type="SAM" id="SignalP"/>
    </source>
</evidence>
<sequence length="258" mass="26569">MMNKSMKSLLGGLVLLTAPTALATSTTSIPAFEASITTARGTTSPGGATVLRSEIKTALDAFLNDTGGFTGVDSAERAYLTTRLNDTPFQQSLTGTAAKYFADFYELNDASAVGAPLYLSPVAGTAASLYGATGPLANSSRIQEGYIANGQGIANQATLGEAFSSYFGPQSSAFAPITVKELIATLSAGTVSGTPTVDEVEGATAYITAISRNSNRLYITGWSCRGCGAPGWTGGYVIAAVSTDRRFVRMVSVMTASD</sequence>
<keyword evidence="3" id="KW-1185">Reference proteome</keyword>
<dbReference type="AlphaFoldDB" id="A0A3A8ITJ6"/>
<gene>
    <name evidence="2" type="ORF">D7V88_17170</name>
</gene>
<dbReference type="Proteomes" id="UP000268094">
    <property type="component" value="Unassembled WGS sequence"/>
</dbReference>
<reference evidence="3" key="1">
    <citation type="submission" date="2018-09" db="EMBL/GenBank/DDBJ databases">
        <authorList>
            <person name="Livingstone P.G."/>
            <person name="Whitworth D.E."/>
        </authorList>
    </citation>
    <scope>NUCLEOTIDE SEQUENCE [LARGE SCALE GENOMIC DNA]</scope>
    <source>
        <strain evidence="3">CA054A</strain>
    </source>
</reference>
<comment type="caution">
    <text evidence="2">The sequence shown here is derived from an EMBL/GenBank/DDBJ whole genome shotgun (WGS) entry which is preliminary data.</text>
</comment>
<evidence type="ECO:0000313" key="2">
    <source>
        <dbReference type="EMBL" id="RKG86849.1"/>
    </source>
</evidence>
<evidence type="ECO:0000313" key="3">
    <source>
        <dbReference type="Proteomes" id="UP000268094"/>
    </source>
</evidence>
<protein>
    <submittedName>
        <fullName evidence="2">Uncharacterized protein</fullName>
    </submittedName>
</protein>
<organism evidence="2 3">
    <name type="scientific">Corallococcus terminator</name>
    <dbReference type="NCBI Taxonomy" id="2316733"/>
    <lineage>
        <taxon>Bacteria</taxon>
        <taxon>Pseudomonadati</taxon>
        <taxon>Myxococcota</taxon>
        <taxon>Myxococcia</taxon>
        <taxon>Myxococcales</taxon>
        <taxon>Cystobacterineae</taxon>
        <taxon>Myxococcaceae</taxon>
        <taxon>Corallococcus</taxon>
    </lineage>
</organism>
<keyword evidence="1" id="KW-0732">Signal</keyword>